<keyword evidence="4" id="KW-1185">Reference proteome</keyword>
<gene>
    <name evidence="3" type="ORF">C2G38_2225750</name>
</gene>
<name>A0A397U7W9_9GLOM</name>
<accession>A0A397U7W9</accession>
<feature type="coiled-coil region" evidence="1">
    <location>
        <begin position="37"/>
        <end position="64"/>
    </location>
</feature>
<evidence type="ECO:0008006" key="5">
    <source>
        <dbReference type="Google" id="ProtNLM"/>
    </source>
</evidence>
<evidence type="ECO:0000313" key="4">
    <source>
        <dbReference type="Proteomes" id="UP000266673"/>
    </source>
</evidence>
<sequence length="114" mass="13033">MCGRCEQSSPKNTVNSSFSPPDDNHAKINRIRCRRKNAEYATRKDKSNAEIAALEKELDYFKRLVVSFEHNYSHLSFELTSLKKENSILQSLQSQIRPSPEDFSLISLSGNLLL</sequence>
<reference evidence="3 4" key="1">
    <citation type="submission" date="2018-06" db="EMBL/GenBank/DDBJ databases">
        <title>Comparative genomics reveals the genomic features of Rhizophagus irregularis, R. cerebriforme, R. diaphanum and Gigaspora rosea, and their symbiotic lifestyle signature.</title>
        <authorList>
            <person name="Morin E."/>
            <person name="San Clemente H."/>
            <person name="Chen E.C.H."/>
            <person name="De La Providencia I."/>
            <person name="Hainaut M."/>
            <person name="Kuo A."/>
            <person name="Kohler A."/>
            <person name="Murat C."/>
            <person name="Tang N."/>
            <person name="Roy S."/>
            <person name="Loubradou J."/>
            <person name="Henrissat B."/>
            <person name="Grigoriev I.V."/>
            <person name="Corradi N."/>
            <person name="Roux C."/>
            <person name="Martin F.M."/>
        </authorList>
    </citation>
    <scope>NUCLEOTIDE SEQUENCE [LARGE SCALE GENOMIC DNA]</scope>
    <source>
        <strain evidence="3 4">DAOM 194757</strain>
    </source>
</reference>
<evidence type="ECO:0000256" key="2">
    <source>
        <dbReference type="SAM" id="MobiDB-lite"/>
    </source>
</evidence>
<protein>
    <recommendedName>
        <fullName evidence="5">BZIP domain-containing protein</fullName>
    </recommendedName>
</protein>
<organism evidence="3 4">
    <name type="scientific">Gigaspora rosea</name>
    <dbReference type="NCBI Taxonomy" id="44941"/>
    <lineage>
        <taxon>Eukaryota</taxon>
        <taxon>Fungi</taxon>
        <taxon>Fungi incertae sedis</taxon>
        <taxon>Mucoromycota</taxon>
        <taxon>Glomeromycotina</taxon>
        <taxon>Glomeromycetes</taxon>
        <taxon>Diversisporales</taxon>
        <taxon>Gigasporaceae</taxon>
        <taxon>Gigaspora</taxon>
    </lineage>
</organism>
<dbReference type="OrthoDB" id="2443928at2759"/>
<keyword evidence="1" id="KW-0175">Coiled coil</keyword>
<dbReference type="Proteomes" id="UP000266673">
    <property type="component" value="Unassembled WGS sequence"/>
</dbReference>
<proteinExistence type="predicted"/>
<feature type="compositionally biased region" description="Polar residues" evidence="2">
    <location>
        <begin position="1"/>
        <end position="19"/>
    </location>
</feature>
<comment type="caution">
    <text evidence="3">The sequence shown here is derived from an EMBL/GenBank/DDBJ whole genome shotgun (WGS) entry which is preliminary data.</text>
</comment>
<dbReference type="EMBL" id="QKWP01002475">
    <property type="protein sequence ID" value="RIB03216.1"/>
    <property type="molecule type" value="Genomic_DNA"/>
</dbReference>
<evidence type="ECO:0000313" key="3">
    <source>
        <dbReference type="EMBL" id="RIB03216.1"/>
    </source>
</evidence>
<evidence type="ECO:0000256" key="1">
    <source>
        <dbReference type="SAM" id="Coils"/>
    </source>
</evidence>
<dbReference type="AlphaFoldDB" id="A0A397U7W9"/>
<feature type="region of interest" description="Disordered" evidence="2">
    <location>
        <begin position="1"/>
        <end position="28"/>
    </location>
</feature>